<protein>
    <recommendedName>
        <fullName evidence="3">Transposase</fullName>
    </recommendedName>
</protein>
<dbReference type="RefSeq" id="WP_172185488.1">
    <property type="nucleotide sequence ID" value="NZ_CAWPPK010000296.1"/>
</dbReference>
<dbReference type="PANTHER" id="PTHR41317">
    <property type="entry name" value="PD-(D_E)XK NUCLEASE FAMILY TRANSPOSASE"/>
    <property type="match status" value="1"/>
</dbReference>
<gene>
    <name evidence="1" type="ORF">E5S67_00668</name>
</gene>
<comment type="caution">
    <text evidence="1">The sequence shown here is derived from an EMBL/GenBank/DDBJ whole genome shotgun (WGS) entry which is preliminary data.</text>
</comment>
<organism evidence="1 2">
    <name type="scientific">Microcoleus asticus IPMA8</name>
    <dbReference type="NCBI Taxonomy" id="2563858"/>
    <lineage>
        <taxon>Bacteria</taxon>
        <taxon>Bacillati</taxon>
        <taxon>Cyanobacteriota</taxon>
        <taxon>Cyanophyceae</taxon>
        <taxon>Oscillatoriophycideae</taxon>
        <taxon>Oscillatoriales</taxon>
        <taxon>Microcoleaceae</taxon>
        <taxon>Microcoleus</taxon>
        <taxon>Microcoleus asticus</taxon>
    </lineage>
</organism>
<evidence type="ECO:0000313" key="2">
    <source>
        <dbReference type="Proteomes" id="UP000702425"/>
    </source>
</evidence>
<reference evidence="1 2" key="1">
    <citation type="journal article" date="2020" name="Sci. Rep.">
        <title>A novel cyanobacterial geosmin producer, revising GeoA distribution and dispersion patterns in Bacteria.</title>
        <authorList>
            <person name="Churro C."/>
            <person name="Semedo-Aguiar A.P."/>
            <person name="Silva A.D."/>
            <person name="Pereira-Leal J.B."/>
            <person name="Leite R.B."/>
        </authorList>
    </citation>
    <scope>NUCLEOTIDE SEQUENCE [LARGE SCALE GENOMIC DNA]</scope>
    <source>
        <strain evidence="1 2">IPMA8</strain>
    </source>
</reference>
<dbReference type="Proteomes" id="UP000702425">
    <property type="component" value="Unassembled WGS sequence"/>
</dbReference>
<dbReference type="NCBIfam" id="TIGR01784">
    <property type="entry name" value="T_den_put_tspse"/>
    <property type="match status" value="1"/>
</dbReference>
<accession>A0ABX2CRA5</accession>
<evidence type="ECO:0000313" key="1">
    <source>
        <dbReference type="EMBL" id="NQE32951.1"/>
    </source>
</evidence>
<dbReference type="EMBL" id="SRRZ01000008">
    <property type="protein sequence ID" value="NQE32951.1"/>
    <property type="molecule type" value="Genomic_DNA"/>
</dbReference>
<evidence type="ECO:0008006" key="3">
    <source>
        <dbReference type="Google" id="ProtNLM"/>
    </source>
</evidence>
<dbReference type="InterPro" id="IPR010106">
    <property type="entry name" value="RpnA"/>
</dbReference>
<name>A0ABX2CRA5_9CYAN</name>
<keyword evidence="2" id="KW-1185">Reference proteome</keyword>
<dbReference type="Pfam" id="PF12784">
    <property type="entry name" value="PDDEXK_2"/>
    <property type="match status" value="1"/>
</dbReference>
<dbReference type="PANTHER" id="PTHR41317:SF1">
    <property type="entry name" value="PD-(D_E)XK NUCLEASE FAMILY TRANSPOSASE"/>
    <property type="match status" value="1"/>
</dbReference>
<proteinExistence type="predicted"/>
<sequence length="295" mass="33462">MIFINPKTDYAFKKIFGSSESKDILISFLNALIYEGNPTIEDLEIINPNLPPKLEGLKDTYLDVKAKLNDGTLVIIEMQVLNVQSFGKRVLYNAAKTYAFQLEAAQGYRMLKPVIALTITDFEMFPNSPEFISRFVFKEVKTNLTYPENELDLVFVELPKFTKGQEELETLADKWIYFMKNARSLTSVPETMDSIPEIHEAFNIANQASLSREEVEDLDRREQFIYDQQGAIIKAVQDGIEQGIEQGREQGREEGMREKAIAIARQLISQLDNATISQVSGLSVEDVQNLRSGDS</sequence>